<dbReference type="GO" id="GO:0031507">
    <property type="term" value="P:heterochromatin formation"/>
    <property type="evidence" value="ECO:0007669"/>
    <property type="project" value="InterPro"/>
</dbReference>
<evidence type="ECO:0000256" key="13">
    <source>
        <dbReference type="PROSITE-ProRule" id="PRU00459"/>
    </source>
</evidence>
<dbReference type="PROSITE" id="PS50105">
    <property type="entry name" value="SAM_DOMAIN"/>
    <property type="match status" value="1"/>
</dbReference>
<dbReference type="Gene3D" id="3.30.60.160">
    <property type="match status" value="1"/>
</dbReference>
<dbReference type="SUPFAM" id="SSF47769">
    <property type="entry name" value="SAM/Pointed domain"/>
    <property type="match status" value="1"/>
</dbReference>
<dbReference type="CDD" id="cd20119">
    <property type="entry name" value="MBT_dSfmbt_rpt1"/>
    <property type="match status" value="1"/>
</dbReference>
<evidence type="ECO:0000313" key="18">
    <source>
        <dbReference type="EMBL" id="KAK9875732.1"/>
    </source>
</evidence>
<dbReference type="InterPro" id="IPR038603">
    <property type="entry name" value="Znf_FCS_sf"/>
</dbReference>
<reference evidence="18 19" key="1">
    <citation type="submission" date="2023-03" db="EMBL/GenBank/DDBJ databases">
        <title>Genome insight into feeding habits of ladybird beetles.</title>
        <authorList>
            <person name="Li H.-S."/>
            <person name="Huang Y.-H."/>
            <person name="Pang H."/>
        </authorList>
    </citation>
    <scope>NUCLEOTIDE SEQUENCE [LARGE SCALE GENOMIC DNA]</scope>
    <source>
        <strain evidence="18">SYSU_2023b</strain>
        <tissue evidence="18">Whole body</tissue>
    </source>
</reference>
<keyword evidence="6" id="KW-0156">Chromatin regulator</keyword>
<dbReference type="Proteomes" id="UP001431783">
    <property type="component" value="Unassembled WGS sequence"/>
</dbReference>
<evidence type="ECO:0000256" key="2">
    <source>
        <dbReference type="ARBA" id="ARBA00022723"/>
    </source>
</evidence>
<dbReference type="GO" id="GO:0005634">
    <property type="term" value="C:nucleus"/>
    <property type="evidence" value="ECO:0007669"/>
    <property type="project" value="UniProtKB-SubCell"/>
</dbReference>
<dbReference type="SMART" id="SM00454">
    <property type="entry name" value="SAM"/>
    <property type="match status" value="1"/>
</dbReference>
<dbReference type="AlphaFoldDB" id="A0AAW1U688"/>
<evidence type="ECO:0000259" key="16">
    <source>
        <dbReference type="PROSITE" id="PS50950"/>
    </source>
</evidence>
<evidence type="ECO:0000256" key="10">
    <source>
        <dbReference type="ARBA" id="ARBA00023242"/>
    </source>
</evidence>
<evidence type="ECO:0000256" key="6">
    <source>
        <dbReference type="ARBA" id="ARBA00022853"/>
    </source>
</evidence>
<dbReference type="InterPro" id="IPR037605">
    <property type="entry name" value="Sfmbt_SAM"/>
</dbReference>
<dbReference type="GO" id="GO:0008270">
    <property type="term" value="F:zinc ion binding"/>
    <property type="evidence" value="ECO:0007669"/>
    <property type="project" value="UniProtKB-KW"/>
</dbReference>
<comment type="subcellular location">
    <subcellularLocation>
        <location evidence="1">Nucleus</location>
    </subcellularLocation>
</comment>
<dbReference type="InterPro" id="IPR006612">
    <property type="entry name" value="THAP_Znf"/>
</dbReference>
<evidence type="ECO:0000256" key="8">
    <source>
        <dbReference type="ARBA" id="ARBA00023125"/>
    </source>
</evidence>
<keyword evidence="9" id="KW-0804">Transcription</keyword>
<feature type="domain" description="THAP-type" evidence="16">
    <location>
        <begin position="1"/>
        <end position="95"/>
    </location>
</feature>
<dbReference type="PROSITE" id="PS51079">
    <property type="entry name" value="MBT"/>
    <property type="match status" value="4"/>
</dbReference>
<dbReference type="SUPFAM" id="SSF57716">
    <property type="entry name" value="Glucocorticoid receptor-like (DNA-binding domain)"/>
    <property type="match status" value="1"/>
</dbReference>
<feature type="region of interest" description="Disordered" evidence="14">
    <location>
        <begin position="863"/>
        <end position="890"/>
    </location>
</feature>
<dbReference type="InterPro" id="IPR050548">
    <property type="entry name" value="PcG_chromatin_remod_factors"/>
</dbReference>
<dbReference type="GO" id="GO:0045892">
    <property type="term" value="P:negative regulation of DNA-templated transcription"/>
    <property type="evidence" value="ECO:0007669"/>
    <property type="project" value="TreeGrafter"/>
</dbReference>
<keyword evidence="2" id="KW-0479">Metal-binding</keyword>
<dbReference type="GO" id="GO:0042393">
    <property type="term" value="F:histone binding"/>
    <property type="evidence" value="ECO:0007669"/>
    <property type="project" value="TreeGrafter"/>
</dbReference>
<evidence type="ECO:0000256" key="11">
    <source>
        <dbReference type="PROSITE-ProRule" id="PRU00309"/>
    </source>
</evidence>
<dbReference type="InterPro" id="IPR013761">
    <property type="entry name" value="SAM/pointed_sf"/>
</dbReference>
<dbReference type="Pfam" id="PF05485">
    <property type="entry name" value="THAP"/>
    <property type="match status" value="1"/>
</dbReference>
<sequence>MNSKVYKWCAVPQCKNTSIKTPNKVFVHVPYKKIIRDKWLKLARRNPNDVKTNSPLYFCEDHFDLPNDMENFMEYHVMGSVSQVRMKPGCMPTKFTCQPGRKTHISNTTERPYIAKKRRMMVVEEILGECEKQFEESTIVEEPSSSQEIASCSSVYTIPGVADMGMVWMGAGQPSGDVPMGLMGEHQDLLMDQENPYFTPSHHSMSNQSLEDMQIPQTAHMVEGMENLDMMHFIDIKNESNDSSYIDDDNTQPVYITTATQTMSNVTRKIKPVKHPGLVLKTPIAYQSDTDPSVIPIQKDGIAVCEKCGAIGVKHAFYTRERRFCSMACARGYSGLISEPMPQQPQQVPPNIPAENQQYAKYKFSLMKQEDFFSEGYLDQELPQLMQVPSPSPPAAVEETAPLTRRKGGGLANSYDWDSQLSDQYFIAAPVTCFKHAPMFDMWDNIMVGMKVEVENTDCDNASDAFPDSFWVATVIRIVGYKALLRYEGFGSNDTKDFWVSLCSNQVHPVGWCATRNKPLIPPKTIEDKYSDWKDFLRKRLTGARTLPSNFTNKVNDSMKSRFVPGLNLEVVDKNRISQVKVAIIHKIIGRRLNVRYYDMAADDPGFWAHEDSPLLHPVGWAKKVGHHLVAPVDYLERMSLGIYEDNDATDELFTPFQAGSSVHPSMVGFVIGMKLEAIDPLNLSSICVATVMDVLRCGYIMIRIDSYESDATGADWFCYHIKSPCIFPATFCEKNNIPLTPPKGYEPGTFSWNRYLSETGNVPATLNLFNQYVPLHGFVTGMKIEAADLMDPRLVCIATLAKVVGRLLKVHFDGWEEEYDQWLDCESPDIYPVGWCQSVGHKLEGPPVHAKVVPNPIKANKAVKKKNRKKKTKDQSCSPKSIASSTRSVKTERSVDLSFSLIKDEPESSICEENLEPETAQESIGPDQNLPVAAEATPPPERKVTSYVKNTSSPSSPTIIPRLIDNSGGNCDPSELHPIEWNVFEVAQFLRVNDCANYCDAFSKQKIDGKTMLNLNKEDILEFTGGKVGPSLKIYDLIQQLKIKVNPSQSRQMKANIKKFL</sequence>
<proteinExistence type="predicted"/>
<dbReference type="InterPro" id="IPR001660">
    <property type="entry name" value="SAM"/>
</dbReference>
<feature type="domain" description="FCS-type" evidence="17">
    <location>
        <begin position="296"/>
        <end position="331"/>
    </location>
</feature>
<dbReference type="PANTHER" id="PTHR12247:SF104">
    <property type="entry name" value="POLYCOMB PROTEIN SFMBT"/>
    <property type="match status" value="1"/>
</dbReference>
<dbReference type="PROSITE" id="PS50950">
    <property type="entry name" value="ZF_THAP"/>
    <property type="match status" value="1"/>
</dbReference>
<dbReference type="CDD" id="cd20100">
    <property type="entry name" value="MBT_dSfmbt-like_rpt4"/>
    <property type="match status" value="1"/>
</dbReference>
<evidence type="ECO:0000259" key="17">
    <source>
        <dbReference type="PROSITE" id="PS51024"/>
    </source>
</evidence>
<dbReference type="Gene3D" id="2.30.30.140">
    <property type="match status" value="4"/>
</dbReference>
<keyword evidence="7" id="KW-0805">Transcription regulation</keyword>
<feature type="repeat" description="MBT" evidence="13">
    <location>
        <begin position="751"/>
        <end position="847"/>
    </location>
</feature>
<dbReference type="InterPro" id="IPR004092">
    <property type="entry name" value="Mbt"/>
</dbReference>
<dbReference type="SUPFAM" id="SSF63748">
    <property type="entry name" value="Tudor/PWWP/MBT"/>
    <property type="match status" value="4"/>
</dbReference>
<feature type="repeat" description="MBT" evidence="13">
    <location>
        <begin position="531"/>
        <end position="632"/>
    </location>
</feature>
<feature type="compositionally biased region" description="Basic residues" evidence="14">
    <location>
        <begin position="863"/>
        <end position="873"/>
    </location>
</feature>
<dbReference type="Pfam" id="PF21319">
    <property type="entry name" value="zf-FCS_1"/>
    <property type="match status" value="1"/>
</dbReference>
<evidence type="ECO:0000256" key="5">
    <source>
        <dbReference type="ARBA" id="ARBA00022833"/>
    </source>
</evidence>
<keyword evidence="3" id="KW-0677">Repeat</keyword>
<dbReference type="Pfam" id="PF02820">
    <property type="entry name" value="MBT"/>
    <property type="match status" value="4"/>
</dbReference>
<evidence type="ECO:0000256" key="9">
    <source>
        <dbReference type="ARBA" id="ARBA00023163"/>
    </source>
</evidence>
<evidence type="ECO:0008006" key="20">
    <source>
        <dbReference type="Google" id="ProtNLM"/>
    </source>
</evidence>
<dbReference type="GO" id="GO:0003682">
    <property type="term" value="F:chromatin binding"/>
    <property type="evidence" value="ECO:0007669"/>
    <property type="project" value="TreeGrafter"/>
</dbReference>
<feature type="repeat" description="MBT" evidence="13">
    <location>
        <begin position="415"/>
        <end position="523"/>
    </location>
</feature>
<keyword evidence="4 12" id="KW-0863">Zinc-finger</keyword>
<gene>
    <name evidence="18" type="ORF">WA026_009530</name>
</gene>
<evidence type="ECO:0000256" key="1">
    <source>
        <dbReference type="ARBA" id="ARBA00004123"/>
    </source>
</evidence>
<comment type="caution">
    <text evidence="18">The sequence shown here is derived from an EMBL/GenBank/DDBJ whole genome shotgun (WGS) entry which is preliminary data.</text>
</comment>
<dbReference type="CDD" id="cd09580">
    <property type="entry name" value="SAM_Scm-like-4MBT"/>
    <property type="match status" value="1"/>
</dbReference>
<dbReference type="GO" id="GO:0003677">
    <property type="term" value="F:DNA binding"/>
    <property type="evidence" value="ECO:0007669"/>
    <property type="project" value="UniProtKB-UniRule"/>
</dbReference>
<dbReference type="PROSITE" id="PS51024">
    <property type="entry name" value="ZF_FCS"/>
    <property type="match status" value="1"/>
</dbReference>
<evidence type="ECO:0000256" key="14">
    <source>
        <dbReference type="SAM" id="MobiDB-lite"/>
    </source>
</evidence>
<evidence type="ECO:0000313" key="19">
    <source>
        <dbReference type="Proteomes" id="UP001431783"/>
    </source>
</evidence>
<keyword evidence="10" id="KW-0539">Nucleus</keyword>
<keyword evidence="5" id="KW-0862">Zinc</keyword>
<evidence type="ECO:0000256" key="3">
    <source>
        <dbReference type="ARBA" id="ARBA00022737"/>
    </source>
</evidence>
<dbReference type="SMART" id="SM00980">
    <property type="entry name" value="THAP"/>
    <property type="match status" value="1"/>
</dbReference>
<dbReference type="SMART" id="SM00561">
    <property type="entry name" value="MBT"/>
    <property type="match status" value="4"/>
</dbReference>
<evidence type="ECO:0000256" key="4">
    <source>
        <dbReference type="ARBA" id="ARBA00022771"/>
    </source>
</evidence>
<dbReference type="PANTHER" id="PTHR12247">
    <property type="entry name" value="POLYCOMB GROUP PROTEIN"/>
    <property type="match status" value="1"/>
</dbReference>
<feature type="compositionally biased region" description="Polar residues" evidence="14">
    <location>
        <begin position="876"/>
        <end position="889"/>
    </location>
</feature>
<keyword evidence="8 11" id="KW-0238">DNA-binding</keyword>
<protein>
    <recommendedName>
        <fullName evidence="20">Polycomb protein Sfmbt</fullName>
    </recommendedName>
</protein>
<keyword evidence="19" id="KW-1185">Reference proteome</keyword>
<feature type="region of interest" description="Disordered" evidence="14">
    <location>
        <begin position="919"/>
        <end position="960"/>
    </location>
</feature>
<evidence type="ECO:0000256" key="12">
    <source>
        <dbReference type="PROSITE-ProRule" id="PRU00367"/>
    </source>
</evidence>
<feature type="domain" description="SAM" evidence="15">
    <location>
        <begin position="982"/>
        <end position="1045"/>
    </location>
</feature>
<accession>A0AAW1U688</accession>
<dbReference type="Gene3D" id="1.10.150.50">
    <property type="entry name" value="Transcription Factor, Ets-1"/>
    <property type="match status" value="1"/>
</dbReference>
<dbReference type="InterPro" id="IPR012313">
    <property type="entry name" value="Znf_FCS"/>
</dbReference>
<organism evidence="18 19">
    <name type="scientific">Henosepilachna vigintioctopunctata</name>
    <dbReference type="NCBI Taxonomy" id="420089"/>
    <lineage>
        <taxon>Eukaryota</taxon>
        <taxon>Metazoa</taxon>
        <taxon>Ecdysozoa</taxon>
        <taxon>Arthropoda</taxon>
        <taxon>Hexapoda</taxon>
        <taxon>Insecta</taxon>
        <taxon>Pterygota</taxon>
        <taxon>Neoptera</taxon>
        <taxon>Endopterygota</taxon>
        <taxon>Coleoptera</taxon>
        <taxon>Polyphaga</taxon>
        <taxon>Cucujiformia</taxon>
        <taxon>Coccinelloidea</taxon>
        <taxon>Coccinellidae</taxon>
        <taxon>Epilachninae</taxon>
        <taxon>Epilachnini</taxon>
        <taxon>Henosepilachna</taxon>
    </lineage>
</organism>
<dbReference type="Pfam" id="PF00536">
    <property type="entry name" value="SAM_1"/>
    <property type="match status" value="1"/>
</dbReference>
<evidence type="ECO:0000256" key="7">
    <source>
        <dbReference type="ARBA" id="ARBA00023015"/>
    </source>
</evidence>
<dbReference type="InterPro" id="IPR047358">
    <property type="entry name" value="MBT_dSfmbt_rpt1"/>
</dbReference>
<name>A0AAW1U688_9CUCU</name>
<dbReference type="EMBL" id="JARQZJ010000034">
    <property type="protein sequence ID" value="KAK9875732.1"/>
    <property type="molecule type" value="Genomic_DNA"/>
</dbReference>
<evidence type="ECO:0000259" key="15">
    <source>
        <dbReference type="PROSITE" id="PS50105"/>
    </source>
</evidence>
<feature type="repeat" description="MBT" evidence="13">
    <location>
        <begin position="633"/>
        <end position="743"/>
    </location>
</feature>